<organism evidence="1 2">
    <name type="scientific">Cotesia glomerata</name>
    <name type="common">Lepidopteran parasitic wasp</name>
    <name type="synonym">Apanteles glomeratus</name>
    <dbReference type="NCBI Taxonomy" id="32391"/>
    <lineage>
        <taxon>Eukaryota</taxon>
        <taxon>Metazoa</taxon>
        <taxon>Ecdysozoa</taxon>
        <taxon>Arthropoda</taxon>
        <taxon>Hexapoda</taxon>
        <taxon>Insecta</taxon>
        <taxon>Pterygota</taxon>
        <taxon>Neoptera</taxon>
        <taxon>Endopterygota</taxon>
        <taxon>Hymenoptera</taxon>
        <taxon>Apocrita</taxon>
        <taxon>Ichneumonoidea</taxon>
        <taxon>Braconidae</taxon>
        <taxon>Microgastrinae</taxon>
        <taxon>Cotesia</taxon>
    </lineage>
</organism>
<accession>A0AAV7I4U4</accession>
<sequence length="144" mass="16965">MYYALRSRYRGSRRKNTSLCPRRHSVVGSKPWIVDPTIISTIVLPKEKRDSYIQYICFRILYFTFRCIVPFTPVSFRQWRAKGALTCRHNPPANERPGTRTLLYEVYEVYPVYGLSPTPNGQRLNRDPKTKLVDPTIPIQLEHY</sequence>
<evidence type="ECO:0000313" key="1">
    <source>
        <dbReference type="EMBL" id="KAH0546229.1"/>
    </source>
</evidence>
<name>A0AAV7I4U4_COTGL</name>
<comment type="caution">
    <text evidence="1">The sequence shown here is derived from an EMBL/GenBank/DDBJ whole genome shotgun (WGS) entry which is preliminary data.</text>
</comment>
<proteinExistence type="predicted"/>
<dbReference type="EMBL" id="JAHXZJ010002237">
    <property type="protein sequence ID" value="KAH0546229.1"/>
    <property type="molecule type" value="Genomic_DNA"/>
</dbReference>
<protein>
    <submittedName>
        <fullName evidence="1">Uncharacterized protein</fullName>
    </submittedName>
</protein>
<reference evidence="1 2" key="1">
    <citation type="journal article" date="2021" name="J. Hered.">
        <title>A chromosome-level genome assembly of the parasitoid wasp, Cotesia glomerata (Hymenoptera: Braconidae).</title>
        <authorList>
            <person name="Pinto B.J."/>
            <person name="Weis J.J."/>
            <person name="Gamble T."/>
            <person name="Ode P.J."/>
            <person name="Paul R."/>
            <person name="Zaspel J.M."/>
        </authorList>
    </citation>
    <scope>NUCLEOTIDE SEQUENCE [LARGE SCALE GENOMIC DNA]</scope>
    <source>
        <strain evidence="1">CgM1</strain>
    </source>
</reference>
<keyword evidence="2" id="KW-1185">Reference proteome</keyword>
<evidence type="ECO:0000313" key="2">
    <source>
        <dbReference type="Proteomes" id="UP000826195"/>
    </source>
</evidence>
<dbReference type="Proteomes" id="UP000826195">
    <property type="component" value="Unassembled WGS sequence"/>
</dbReference>
<gene>
    <name evidence="1" type="ORF">KQX54_007350</name>
</gene>
<dbReference type="AlphaFoldDB" id="A0AAV7I4U4"/>